<protein>
    <submittedName>
        <fullName evidence="2">Uncharacterized protein</fullName>
    </submittedName>
</protein>
<evidence type="ECO:0000256" key="1">
    <source>
        <dbReference type="SAM" id="Phobius"/>
    </source>
</evidence>
<comment type="caution">
    <text evidence="2">The sequence shown here is derived from an EMBL/GenBank/DDBJ whole genome shotgun (WGS) entry which is preliminary data.</text>
</comment>
<keyword evidence="1" id="KW-1133">Transmembrane helix</keyword>
<sequence>MVITSENEQILMKLLHTEEFDEDDFISFVTSNLAHEKWLPSLLNNNKRRLVMQFSINTLMGTEHPLLMKKIISFMFNIETYAKEQCCKIDFSKMLNSFYGKIISEEALSIVSENLFVPIHGLIIPKILLFYQYGIKAFTDYFEYDTLLTICERHLQNDEDPLYYQYARLETVLLKYMLNHRLSCMKNLIPDERKFELPLQVTEIIECAAKLRVKLFSKLHLRILNLYQASLLMSSIVDLLCRFKCSPMEYNLTKFIYIPKPHIPNLEEFVNFIEFYSFQVDHEYLNDNSIDQMYNDFDYQQEIIASLHDLCNNYNFTIDCTSFYKLIYYLGNTSLFEYIFTVLRVVIIKEDFPKMIGMIFSKFAINNVKMAYIKEFITNFNIIQKAIQKDFKFKICKYVISTLDEIMKQMKPKTNRFMILNYMQKFIESSLTNRERDILHSSLNSSTANMKLSKEEKKILEQFKKCLLMKVSLNGEIKN</sequence>
<reference evidence="2" key="1">
    <citation type="submission" date="2021-03" db="EMBL/GenBank/DDBJ databases">
        <title>Chromosome level genome of the anhydrobiotic midge Polypedilum vanderplanki.</title>
        <authorList>
            <person name="Yoshida Y."/>
            <person name="Kikawada T."/>
            <person name="Gusev O."/>
        </authorList>
    </citation>
    <scope>NUCLEOTIDE SEQUENCE</scope>
    <source>
        <strain evidence="2">NIAS01</strain>
        <tissue evidence="2">Whole body or cell culture</tissue>
    </source>
</reference>
<feature type="transmembrane region" description="Helical" evidence="1">
    <location>
        <begin position="326"/>
        <end position="347"/>
    </location>
</feature>
<keyword evidence="3" id="KW-1185">Reference proteome</keyword>
<accession>A0A9J6BJM7</accession>
<organism evidence="2 3">
    <name type="scientific">Polypedilum vanderplanki</name>
    <name type="common">Sleeping chironomid midge</name>
    <dbReference type="NCBI Taxonomy" id="319348"/>
    <lineage>
        <taxon>Eukaryota</taxon>
        <taxon>Metazoa</taxon>
        <taxon>Ecdysozoa</taxon>
        <taxon>Arthropoda</taxon>
        <taxon>Hexapoda</taxon>
        <taxon>Insecta</taxon>
        <taxon>Pterygota</taxon>
        <taxon>Neoptera</taxon>
        <taxon>Endopterygota</taxon>
        <taxon>Diptera</taxon>
        <taxon>Nematocera</taxon>
        <taxon>Chironomoidea</taxon>
        <taxon>Chironomidae</taxon>
        <taxon>Chironominae</taxon>
        <taxon>Polypedilum</taxon>
        <taxon>Polypedilum</taxon>
    </lineage>
</organism>
<name>A0A9J6BJM7_POLVA</name>
<dbReference type="EMBL" id="JADBJN010000003">
    <property type="protein sequence ID" value="KAG5670089.1"/>
    <property type="molecule type" value="Genomic_DNA"/>
</dbReference>
<gene>
    <name evidence="2" type="ORF">PVAND_000373</name>
</gene>
<dbReference type="Proteomes" id="UP001107558">
    <property type="component" value="Chromosome 3"/>
</dbReference>
<evidence type="ECO:0000313" key="3">
    <source>
        <dbReference type="Proteomes" id="UP001107558"/>
    </source>
</evidence>
<proteinExistence type="predicted"/>
<keyword evidence="1" id="KW-0472">Membrane</keyword>
<evidence type="ECO:0000313" key="2">
    <source>
        <dbReference type="EMBL" id="KAG5670089.1"/>
    </source>
</evidence>
<keyword evidence="1" id="KW-0812">Transmembrane</keyword>
<dbReference type="AlphaFoldDB" id="A0A9J6BJM7"/>